<evidence type="ECO:0000313" key="2">
    <source>
        <dbReference type="EMBL" id="QQP34759.1"/>
    </source>
</evidence>
<feature type="region of interest" description="Disordered" evidence="1">
    <location>
        <begin position="1"/>
        <end position="154"/>
    </location>
</feature>
<feature type="compositionally biased region" description="Basic and acidic residues" evidence="1">
    <location>
        <begin position="265"/>
        <end position="295"/>
    </location>
</feature>
<feature type="region of interest" description="Disordered" evidence="1">
    <location>
        <begin position="253"/>
        <end position="314"/>
    </location>
</feature>
<feature type="compositionally biased region" description="Polar residues" evidence="1">
    <location>
        <begin position="1"/>
        <end position="11"/>
    </location>
</feature>
<keyword evidence="3" id="KW-1185">Reference proteome</keyword>
<protein>
    <submittedName>
        <fullName evidence="2">CG12581 CG12581PAlike</fullName>
    </submittedName>
</protein>
<feature type="compositionally biased region" description="Basic residues" evidence="1">
    <location>
        <begin position="110"/>
        <end position="120"/>
    </location>
</feature>
<feature type="non-terminal residue" evidence="2">
    <location>
        <position position="314"/>
    </location>
</feature>
<feature type="compositionally biased region" description="Basic residues" evidence="1">
    <location>
        <begin position="78"/>
        <end position="87"/>
    </location>
</feature>
<dbReference type="OrthoDB" id="10007483at2759"/>
<name>A0A7T8GMY4_CALRO</name>
<proteinExistence type="predicted"/>
<accession>A0A7T8GMY4</accession>
<evidence type="ECO:0000256" key="1">
    <source>
        <dbReference type="SAM" id="MobiDB-lite"/>
    </source>
</evidence>
<dbReference type="Proteomes" id="UP000595437">
    <property type="component" value="Chromosome 17"/>
</dbReference>
<dbReference type="EMBL" id="CP045906">
    <property type="protein sequence ID" value="QQP34759.1"/>
    <property type="molecule type" value="Genomic_DNA"/>
</dbReference>
<sequence length="314" mass="34733">IRLQRGRQSQIWAGKTPPPLPVSGEFHGGGGGGGEMIYDYGSTLRSVRSTSSRSKPRQMLMPASPPPPPIREEDGKDSHHHHQHHLLHLPPDGNTNRKDKKKSNGSSNTMKKKTRSKSRERRQQADTQSLILNGRSTLNGGTARKISSTGSLVGGARGYPPPPAAMMGHHGHPTLPPPPPPPPPMLMTLRPGKKAGTFSSRSKSSRAPFLMVPRDLPHASPRHVLEEPIYMPHNARPLSPIASYQQQQYATIDKASHKAPHRPRARNEEEAELFRNKGHMNERAFSHSIRNEHRSRSYGSLASDLPTKKRPCDK</sequence>
<evidence type="ECO:0000313" key="3">
    <source>
        <dbReference type="Proteomes" id="UP000595437"/>
    </source>
</evidence>
<feature type="compositionally biased region" description="Polar residues" evidence="1">
    <location>
        <begin position="125"/>
        <end position="151"/>
    </location>
</feature>
<dbReference type="AlphaFoldDB" id="A0A7T8GMY4"/>
<gene>
    <name evidence="2" type="ORF">FKW44_022751</name>
</gene>
<organism evidence="2 3">
    <name type="scientific">Caligus rogercresseyi</name>
    <name type="common">Sea louse</name>
    <dbReference type="NCBI Taxonomy" id="217165"/>
    <lineage>
        <taxon>Eukaryota</taxon>
        <taxon>Metazoa</taxon>
        <taxon>Ecdysozoa</taxon>
        <taxon>Arthropoda</taxon>
        <taxon>Crustacea</taxon>
        <taxon>Multicrustacea</taxon>
        <taxon>Hexanauplia</taxon>
        <taxon>Copepoda</taxon>
        <taxon>Siphonostomatoida</taxon>
        <taxon>Caligidae</taxon>
        <taxon>Caligus</taxon>
    </lineage>
</organism>
<feature type="compositionally biased region" description="Gly residues" evidence="1">
    <location>
        <begin position="26"/>
        <end position="35"/>
    </location>
</feature>
<feature type="compositionally biased region" description="Low complexity" evidence="1">
    <location>
        <begin position="42"/>
        <end position="53"/>
    </location>
</feature>
<reference evidence="3" key="1">
    <citation type="submission" date="2021-01" db="EMBL/GenBank/DDBJ databases">
        <title>Caligus Genome Assembly.</title>
        <authorList>
            <person name="Gallardo-Escarate C."/>
        </authorList>
    </citation>
    <scope>NUCLEOTIDE SEQUENCE [LARGE SCALE GENOMIC DNA]</scope>
</reference>